<sequence length="720" mass="79355">MSDTEQHVGTTGDGMAHGNVVSGNVEGIVVQAHTVEGGVNITVPERNAVVPRQVPTFIPAFVGRRAELEKLTAALDETIGAGMVVVSAVEGSAGIGKTTLALYWARKYSDRFPDGQLYVNLAGFDPTSEPMEPAVAVRGFLDAFEIPPSRIPASLDAQAALYRSIVAQRRMLIVLDNCRDSAQVRPLLPGGTSCMVIVTSRSRLEGLIAREGARRLVLGLLSLEEARTLLASRIGNDRVEAEPAAAAELIELCARLPLALSIVASRAAGSAKLRLADVVAELRDRRARLAELDLGEVEVNVQAVFSWSYRALTPEAARLFRLIGLHPGLDVSTPAAAALAGLPAARVKALIRELGNAHLIEELEPGRYQFHDLLRVYALDRALAEEDTGAGKAAVTRMLDFYLHSAFAADRQLYPHREPITPAVPDTPVEPRRFTDYDEAMAWLTTEYLNLIAAVEYTIEERLDRYTWQLTWSMSTFMDRQLHWRDWTANTEKAIEAANRLGDREAAARMTCNLGHAYAQRERTPAALELAGQAREIFHELGEEVYEAHAYHSMCWMLGRQGRYVEGLEMGKNALALHRRNHSRFGQAEALNTVGWLYGLVGDYEQNLTCCVEALALLKEMGQRHSIAFTLDHIGDAYRHLGRPVEAMKYHREAVELFHQVGMAFEEATAVAHLGDAALSANDHAEAVNAWGRGHKIFVQLERSEAKELQEKIDALQKTD</sequence>
<dbReference type="KEGG" id="aori:SD37_26905"/>
<evidence type="ECO:0000313" key="1">
    <source>
        <dbReference type="EMBL" id="ANN18894.1"/>
    </source>
</evidence>
<dbReference type="InterPro" id="IPR011990">
    <property type="entry name" value="TPR-like_helical_dom_sf"/>
</dbReference>
<dbReference type="Gene3D" id="1.25.40.10">
    <property type="entry name" value="Tetratricopeptide repeat domain"/>
    <property type="match status" value="1"/>
</dbReference>
<name>A0A193C384_AMYOR</name>
<dbReference type="PRINTS" id="PR00364">
    <property type="entry name" value="DISEASERSIST"/>
</dbReference>
<dbReference type="Pfam" id="PF13374">
    <property type="entry name" value="TPR_10"/>
    <property type="match status" value="1"/>
</dbReference>
<dbReference type="GO" id="GO:0043531">
    <property type="term" value="F:ADP binding"/>
    <property type="evidence" value="ECO:0007669"/>
    <property type="project" value="InterPro"/>
</dbReference>
<dbReference type="AlphaFoldDB" id="A0A193C384"/>
<reference evidence="1 2" key="1">
    <citation type="journal article" date="2015" name="Genome Announc.">
        <title>Draft Genome Sequence of Norvancomycin-Producing Strain Amycolatopsis orientalis CPCC200066.</title>
        <authorList>
            <person name="Lei X."/>
            <person name="Yuan F."/>
            <person name="Shi Y."/>
            <person name="Li X."/>
            <person name="Wang L."/>
            <person name="Hong B."/>
        </authorList>
    </citation>
    <scope>NUCLEOTIDE SEQUENCE [LARGE SCALE GENOMIC DNA]</scope>
    <source>
        <strain evidence="1 2">B-37</strain>
    </source>
</reference>
<keyword evidence="2" id="KW-1185">Reference proteome</keyword>
<dbReference type="Proteomes" id="UP000093695">
    <property type="component" value="Chromosome"/>
</dbReference>
<dbReference type="PANTHER" id="PTHR47691:SF3">
    <property type="entry name" value="HTH-TYPE TRANSCRIPTIONAL REGULATOR RV0890C-RELATED"/>
    <property type="match status" value="1"/>
</dbReference>
<evidence type="ECO:0000313" key="2">
    <source>
        <dbReference type="Proteomes" id="UP000093695"/>
    </source>
</evidence>
<gene>
    <name evidence="1" type="ORF">SD37_26905</name>
</gene>
<dbReference type="RefSeq" id="WP_052674816.1">
    <property type="nucleotide sequence ID" value="NZ_CP016174.1"/>
</dbReference>
<dbReference type="Gene3D" id="3.40.50.300">
    <property type="entry name" value="P-loop containing nucleotide triphosphate hydrolases"/>
    <property type="match status" value="1"/>
</dbReference>
<dbReference type="InterPro" id="IPR019734">
    <property type="entry name" value="TPR_rpt"/>
</dbReference>
<accession>A0A193C384</accession>
<dbReference type="InterPro" id="IPR027417">
    <property type="entry name" value="P-loop_NTPase"/>
</dbReference>
<dbReference type="STRING" id="31958.SD37_26905"/>
<organism evidence="1 2">
    <name type="scientific">Amycolatopsis orientalis</name>
    <name type="common">Nocardia orientalis</name>
    <dbReference type="NCBI Taxonomy" id="31958"/>
    <lineage>
        <taxon>Bacteria</taxon>
        <taxon>Bacillati</taxon>
        <taxon>Actinomycetota</taxon>
        <taxon>Actinomycetes</taxon>
        <taxon>Pseudonocardiales</taxon>
        <taxon>Pseudonocardiaceae</taxon>
        <taxon>Amycolatopsis</taxon>
    </lineage>
</organism>
<dbReference type="SUPFAM" id="SSF52540">
    <property type="entry name" value="P-loop containing nucleoside triphosphate hydrolases"/>
    <property type="match status" value="1"/>
</dbReference>
<protein>
    <submittedName>
        <fullName evidence="1">Uncharacterized protein</fullName>
    </submittedName>
</protein>
<dbReference type="SUPFAM" id="SSF48452">
    <property type="entry name" value="TPR-like"/>
    <property type="match status" value="2"/>
</dbReference>
<dbReference type="SMART" id="SM00028">
    <property type="entry name" value="TPR"/>
    <property type="match status" value="5"/>
</dbReference>
<proteinExistence type="predicted"/>
<dbReference type="EMBL" id="CP016174">
    <property type="protein sequence ID" value="ANN18894.1"/>
    <property type="molecule type" value="Genomic_DNA"/>
</dbReference>
<dbReference type="PANTHER" id="PTHR47691">
    <property type="entry name" value="REGULATOR-RELATED"/>
    <property type="match status" value="1"/>
</dbReference>